<reference evidence="2" key="2">
    <citation type="submission" date="2015-06" db="UniProtKB">
        <authorList>
            <consortium name="EnsemblMetazoa"/>
        </authorList>
    </citation>
    <scope>IDENTIFICATION</scope>
</reference>
<feature type="region of interest" description="Disordered" evidence="1">
    <location>
        <begin position="92"/>
        <end position="133"/>
    </location>
</feature>
<dbReference type="HOGENOM" id="CLU_1715345_0_0_1"/>
<dbReference type="AlphaFoldDB" id="T1H5I4"/>
<accession>T1H5I4</accession>
<evidence type="ECO:0000313" key="2">
    <source>
        <dbReference type="EnsemblMetazoa" id="MESCA011561-PA"/>
    </source>
</evidence>
<reference evidence="3" key="1">
    <citation type="submission" date="2013-02" db="EMBL/GenBank/DDBJ databases">
        <authorList>
            <person name="Hughes D."/>
        </authorList>
    </citation>
    <scope>NUCLEOTIDE SEQUENCE</scope>
    <source>
        <strain>Durham</strain>
        <strain evidence="3">NC isolate 2 -- Noor lab</strain>
    </source>
</reference>
<proteinExistence type="predicted"/>
<dbReference type="EMBL" id="CAQQ02112740">
    <property type="status" value="NOT_ANNOTATED_CDS"/>
    <property type="molecule type" value="Genomic_DNA"/>
</dbReference>
<keyword evidence="3" id="KW-1185">Reference proteome</keyword>
<sequence length="153" mass="17444">MDYKSRPLSKYNKDLSDFLDNVPNSDNIKRMLFDDDKDLGSFRRNGFGTMRPRTYFDTNSFFDRARDDAKHSSFDDNFKMFKTDPLRMHKSTWSAPTTPQHVVAGSSSNSAPSTPPIIPSGSGTASPLATHHHEKTKRNLILPLITYKVFNRI</sequence>
<organism evidence="2 3">
    <name type="scientific">Megaselia scalaris</name>
    <name type="common">Humpbacked fly</name>
    <name type="synonym">Phora scalaris</name>
    <dbReference type="NCBI Taxonomy" id="36166"/>
    <lineage>
        <taxon>Eukaryota</taxon>
        <taxon>Metazoa</taxon>
        <taxon>Ecdysozoa</taxon>
        <taxon>Arthropoda</taxon>
        <taxon>Hexapoda</taxon>
        <taxon>Insecta</taxon>
        <taxon>Pterygota</taxon>
        <taxon>Neoptera</taxon>
        <taxon>Endopterygota</taxon>
        <taxon>Diptera</taxon>
        <taxon>Brachycera</taxon>
        <taxon>Muscomorpha</taxon>
        <taxon>Platypezoidea</taxon>
        <taxon>Phoridae</taxon>
        <taxon>Megaseliini</taxon>
        <taxon>Megaselia</taxon>
    </lineage>
</organism>
<dbReference type="Proteomes" id="UP000015102">
    <property type="component" value="Unassembled WGS sequence"/>
</dbReference>
<evidence type="ECO:0000256" key="1">
    <source>
        <dbReference type="SAM" id="MobiDB-lite"/>
    </source>
</evidence>
<dbReference type="EnsemblMetazoa" id="MESCA011561-RA">
    <property type="protein sequence ID" value="MESCA011561-PA"/>
    <property type="gene ID" value="MESCA011561"/>
</dbReference>
<protein>
    <submittedName>
        <fullName evidence="2">Uncharacterized protein</fullName>
    </submittedName>
</protein>
<name>T1H5I4_MEGSC</name>
<evidence type="ECO:0000313" key="3">
    <source>
        <dbReference type="Proteomes" id="UP000015102"/>
    </source>
</evidence>